<feature type="region of interest" description="Disordered" evidence="10">
    <location>
        <begin position="462"/>
        <end position="487"/>
    </location>
</feature>
<protein>
    <submittedName>
        <fullName evidence="13">Uncharacterized protein</fullName>
    </submittedName>
</protein>
<dbReference type="Gene3D" id="3.30.40.10">
    <property type="entry name" value="Zinc/RING finger domain, C3HC4 (zinc finger)"/>
    <property type="match status" value="1"/>
</dbReference>
<keyword evidence="4" id="KW-0227">DNA damage</keyword>
<dbReference type="GO" id="GO:0004842">
    <property type="term" value="F:ubiquitin-protein transferase activity"/>
    <property type="evidence" value="ECO:0007669"/>
    <property type="project" value="TreeGrafter"/>
</dbReference>
<evidence type="ECO:0000259" key="11">
    <source>
        <dbReference type="PROSITE" id="PS50089"/>
    </source>
</evidence>
<dbReference type="PANTHER" id="PTHR13763">
    <property type="entry name" value="BREAST CANCER TYPE 1 SUSCEPTIBILITY PROTEIN BRCA1"/>
    <property type="match status" value="1"/>
</dbReference>
<evidence type="ECO:0000256" key="5">
    <source>
        <dbReference type="ARBA" id="ARBA00022771"/>
    </source>
</evidence>
<accession>A0A1Y1M3W3</accession>
<dbReference type="InterPro" id="IPR017907">
    <property type="entry name" value="Znf_RING_CS"/>
</dbReference>
<dbReference type="Gene3D" id="3.40.50.10190">
    <property type="entry name" value="BRCT domain"/>
    <property type="match status" value="2"/>
</dbReference>
<evidence type="ECO:0000256" key="1">
    <source>
        <dbReference type="ARBA" id="ARBA00004123"/>
    </source>
</evidence>
<dbReference type="InterPro" id="IPR001841">
    <property type="entry name" value="Znf_RING"/>
</dbReference>
<dbReference type="InterPro" id="IPR001357">
    <property type="entry name" value="BRCT_dom"/>
</dbReference>
<dbReference type="CDD" id="cd16544">
    <property type="entry name" value="RING-HC_RNF138"/>
    <property type="match status" value="1"/>
</dbReference>
<feature type="region of interest" description="Disordered" evidence="10">
    <location>
        <begin position="537"/>
        <end position="568"/>
    </location>
</feature>
<evidence type="ECO:0000256" key="4">
    <source>
        <dbReference type="ARBA" id="ARBA00022763"/>
    </source>
</evidence>
<dbReference type="PANTHER" id="PTHR13763:SF0">
    <property type="entry name" value="BREAST CANCER TYPE 1 SUSCEPTIBILITY PROTEIN"/>
    <property type="match status" value="1"/>
</dbReference>
<keyword evidence="6" id="KW-0862">Zinc</keyword>
<dbReference type="GO" id="GO:0070531">
    <property type="term" value="C:BRCA1-A complex"/>
    <property type="evidence" value="ECO:0007669"/>
    <property type="project" value="TreeGrafter"/>
</dbReference>
<dbReference type="GO" id="GO:0031436">
    <property type="term" value="C:BRCA1-BARD1 complex"/>
    <property type="evidence" value="ECO:0007669"/>
    <property type="project" value="TreeGrafter"/>
</dbReference>
<keyword evidence="2" id="KW-0479">Metal-binding</keyword>
<evidence type="ECO:0000256" key="3">
    <source>
        <dbReference type="ARBA" id="ARBA00022737"/>
    </source>
</evidence>
<dbReference type="GO" id="GO:0008270">
    <property type="term" value="F:zinc ion binding"/>
    <property type="evidence" value="ECO:0007669"/>
    <property type="project" value="UniProtKB-KW"/>
</dbReference>
<feature type="domain" description="BRCT" evidence="12">
    <location>
        <begin position="1399"/>
        <end position="1461"/>
    </location>
</feature>
<name>A0A1Y1M3W3_PHOPY</name>
<dbReference type="InterPro" id="IPR036420">
    <property type="entry name" value="BRCT_dom_sf"/>
</dbReference>
<dbReference type="InterPro" id="IPR031099">
    <property type="entry name" value="BRCA1-associated"/>
</dbReference>
<keyword evidence="7" id="KW-0234">DNA repair</keyword>
<evidence type="ECO:0000259" key="12">
    <source>
        <dbReference type="PROSITE" id="PS50172"/>
    </source>
</evidence>
<keyword evidence="8" id="KW-0539">Nucleus</keyword>
<dbReference type="PROSITE" id="PS50172">
    <property type="entry name" value="BRCT"/>
    <property type="match status" value="2"/>
</dbReference>
<feature type="region of interest" description="Disordered" evidence="10">
    <location>
        <begin position="1050"/>
        <end position="1099"/>
    </location>
</feature>
<evidence type="ECO:0000256" key="7">
    <source>
        <dbReference type="ARBA" id="ARBA00023204"/>
    </source>
</evidence>
<dbReference type="PROSITE" id="PS00518">
    <property type="entry name" value="ZF_RING_1"/>
    <property type="match status" value="1"/>
</dbReference>
<dbReference type="InterPro" id="IPR027370">
    <property type="entry name" value="Znf-RING_euk"/>
</dbReference>
<feature type="domain" description="RING-type" evidence="11">
    <location>
        <begin position="39"/>
        <end position="81"/>
    </location>
</feature>
<feature type="region of interest" description="Disordered" evidence="10">
    <location>
        <begin position="842"/>
        <end position="883"/>
    </location>
</feature>
<dbReference type="SUPFAM" id="SSF52113">
    <property type="entry name" value="BRCT domain"/>
    <property type="match status" value="1"/>
</dbReference>
<feature type="compositionally biased region" description="Basic and acidic residues" evidence="10">
    <location>
        <begin position="293"/>
        <end position="305"/>
    </location>
</feature>
<dbReference type="SMART" id="SM00184">
    <property type="entry name" value="RING"/>
    <property type="match status" value="1"/>
</dbReference>
<evidence type="ECO:0000256" key="8">
    <source>
        <dbReference type="ARBA" id="ARBA00023242"/>
    </source>
</evidence>
<keyword evidence="3" id="KW-0677">Repeat</keyword>
<reference evidence="13" key="1">
    <citation type="journal article" date="2016" name="Sci. Rep.">
        <title>Molecular characterization of firefly nuptial gifts: a multi-omics approach sheds light on postcopulatory sexual selection.</title>
        <authorList>
            <person name="Al-Wathiqui N."/>
            <person name="Fallon T.R."/>
            <person name="South A."/>
            <person name="Weng J.K."/>
            <person name="Lewis S.M."/>
        </authorList>
    </citation>
    <scope>NUCLEOTIDE SEQUENCE</scope>
</reference>
<evidence type="ECO:0000256" key="2">
    <source>
        <dbReference type="ARBA" id="ARBA00022723"/>
    </source>
</evidence>
<keyword evidence="5 9" id="KW-0863">Zinc-finger</keyword>
<feature type="compositionally biased region" description="Polar residues" evidence="10">
    <location>
        <begin position="1079"/>
        <end position="1099"/>
    </location>
</feature>
<feature type="compositionally biased region" description="Low complexity" evidence="10">
    <location>
        <begin position="844"/>
        <end position="856"/>
    </location>
</feature>
<evidence type="ECO:0000256" key="9">
    <source>
        <dbReference type="PROSITE-ProRule" id="PRU00175"/>
    </source>
</evidence>
<sequence length="1602" mass="181179">MLAEVNQTEEFTSLSKQHEAKRFYVFCHHVFHIKHQLMCSICLEVYNSPTELTDCKHVFCKDCIVDCWEYSKPKSTCPVCQKAFQKNHIKEHLFFKKLSEFIRNALKHIYLVLGGECNKLPSYVQVHQLWAENSHLTEIFNNIKNIIESPVTAIKGSAVLNNHKIVIEANQKFYSNSSTAKVTEDPFDVLLMTPTANTFFKKPRPSASKVYHAKRSEKENTKRRNTRTVLQFENESHRTDILHWLEDSNNRFDCKVFTQTQQIVPDIPDFDMPSASQAVNFMNPKFNSTNSTELKRQKDMQNESRVKSNMLVRLSRPVQFVSNKVERPEKRTRSLEHNVTTSIANTRPKRHSLHVCSQDEEIVIDQFDSEKDALPTDNPQKVALVNLMENEYINAIDNEVRALKTVDKRKRSLRNSNEKVDSNLNVSRGWNRLKAVKKTFAQTEKKSSKLKVVVGNAVNQSQNNLRSKTKKTPAKTVKPVESPVKQKPKSYPLNEIELYFNSKLLNDEDHVKVNDEILQTTPKKHMSEEERIEDKITVAQSGDSGKVAQRNTERASSGGGMEKNESISHPESIRDFMGEHRVAKLTQVKNDTKEHNRPSFEVVVTKAVIENQHLQESHPIEKSVHCTPAPIAEDKCKVQQIDCEEFISNTHPSQTISTNELLREIDNDFIFALPTPTITNSSIINQLGRKLSSISDIVNDHRDDPAPLMYQIRQILNGAPLQPPPAPEMKNTHVQTAVSVDDTCTVGTQFPGFHCKDIGIQTDSFDTSHGFRISSTEMFNLQPVVSSAIQTDPLVCVHCNREATGAFEENNAQRYEFSASFDNLNFDTQDIVLGQQFAMRKGTQNSNSAAQSQASKNFKRIRQPSSGSESDNEKVKANTTKKNKIEHASTIQLLIDTKAKLRRDSPGIRMENNDVSIKHDSAVQLLIDREAELRRCFPEIVLEDNDLSLEFLSDFNMNVREESQKGNNKGPVEPEVIAIKHQPTTEPTAKVVTSVFEEPLPKRVKTQDLLKECEMIIRGACSTTMRIEHTQSSHGSVKLSLDDIADEFNRNFEDGNSNKSSNNPVNNNKHSESIFGTIHNKNSQVKKPTSSAPGETDNNSIVNHLEGLDECFQDDYDPEIELITRPMLKKDENKVHVVQDILIPKQVENGSMTEDIHEIVDSDDEVIESTPQKNRVMAQPLAAVSALSQAYYNPSALEKRPPLLQNNDLMPCETIQPLDADPLTCLNEAFTPPPEFQDPDIEIVESPKHNNVEDVVPNASVTPDLLIHDAELPNENAAFITSTPFSCASQALSLKRLNLSPIRSSHKYVNPILAAQNASRLPLNIIETPSKQRVVSLVTSTPKRKQKSILNYVKQDDTHKENIISQPDLINKKPNVCYTRLSMNEMMHVNSLAKRKLITVSNTYGTSVTHMIVSVDKRNCLEHHTMKYMLAVAAGIWVLSLKWIEECLKQNEIVPEEAYEVLDVTGTDGPHRSRLTRSRAPLLERYKIYAAPPFRSATKMEVEHVIQLLGGDVALRPEDLLNKNGKICLIVTENSESHDEEYEAWLEKLKVVTVDLEWLSRSVGRFQVSGLRPFALCSEDSFSGLSYPAELLSDVPSMLTLN</sequence>
<dbReference type="GO" id="GO:0000724">
    <property type="term" value="P:double-strand break repair via homologous recombination"/>
    <property type="evidence" value="ECO:0007669"/>
    <property type="project" value="TreeGrafter"/>
</dbReference>
<evidence type="ECO:0000256" key="6">
    <source>
        <dbReference type="ARBA" id="ARBA00022833"/>
    </source>
</evidence>
<evidence type="ECO:0000313" key="13">
    <source>
        <dbReference type="EMBL" id="JAV79330.1"/>
    </source>
</evidence>
<dbReference type="Pfam" id="PF13445">
    <property type="entry name" value="zf-RING_UBOX"/>
    <property type="match status" value="1"/>
</dbReference>
<dbReference type="InterPro" id="IPR013083">
    <property type="entry name" value="Znf_RING/FYVE/PHD"/>
</dbReference>
<dbReference type="PROSITE" id="PS50089">
    <property type="entry name" value="ZF_RING_2"/>
    <property type="match status" value="1"/>
</dbReference>
<dbReference type="EMBL" id="GEZM01043076">
    <property type="protein sequence ID" value="JAV79330.1"/>
    <property type="molecule type" value="Transcribed_RNA"/>
</dbReference>
<dbReference type="FunFam" id="3.40.50.10190:FF:000006">
    <property type="entry name" value="Breast cancer type 1 susceptibility protein homolog"/>
    <property type="match status" value="1"/>
</dbReference>
<dbReference type="GO" id="GO:0045944">
    <property type="term" value="P:positive regulation of transcription by RNA polymerase II"/>
    <property type="evidence" value="ECO:0007669"/>
    <property type="project" value="TreeGrafter"/>
</dbReference>
<feature type="domain" description="BRCT" evidence="12">
    <location>
        <begin position="1478"/>
        <end position="1576"/>
    </location>
</feature>
<comment type="subcellular location">
    <subcellularLocation>
        <location evidence="1">Nucleus</location>
    </subcellularLocation>
</comment>
<evidence type="ECO:0000256" key="10">
    <source>
        <dbReference type="SAM" id="MobiDB-lite"/>
    </source>
</evidence>
<dbReference type="SUPFAM" id="SSF57850">
    <property type="entry name" value="RING/U-box"/>
    <property type="match status" value="1"/>
</dbReference>
<feature type="compositionally biased region" description="Low complexity" evidence="10">
    <location>
        <begin position="1057"/>
        <end position="1068"/>
    </location>
</feature>
<proteinExistence type="predicted"/>
<feature type="region of interest" description="Disordered" evidence="10">
    <location>
        <begin position="284"/>
        <end position="305"/>
    </location>
</feature>
<organism evidence="13">
    <name type="scientific">Photinus pyralis</name>
    <name type="common">Common eastern firefly</name>
    <name type="synonym">Lampyris pyralis</name>
    <dbReference type="NCBI Taxonomy" id="7054"/>
    <lineage>
        <taxon>Eukaryota</taxon>
        <taxon>Metazoa</taxon>
        <taxon>Ecdysozoa</taxon>
        <taxon>Arthropoda</taxon>
        <taxon>Hexapoda</taxon>
        <taxon>Insecta</taxon>
        <taxon>Pterygota</taxon>
        <taxon>Neoptera</taxon>
        <taxon>Endopterygota</taxon>
        <taxon>Coleoptera</taxon>
        <taxon>Polyphaga</taxon>
        <taxon>Elateriformia</taxon>
        <taxon>Elateroidea</taxon>
        <taxon>Lampyridae</taxon>
        <taxon>Lampyrinae</taxon>
        <taxon>Photinus</taxon>
    </lineage>
</organism>